<dbReference type="InterPro" id="IPR027417">
    <property type="entry name" value="P-loop_NTPase"/>
</dbReference>
<dbReference type="EMBL" id="CAXAMM010011112">
    <property type="protein sequence ID" value="CAK9025120.1"/>
    <property type="molecule type" value="Genomic_DNA"/>
</dbReference>
<organism evidence="1 2">
    <name type="scientific">Durusdinium trenchii</name>
    <dbReference type="NCBI Taxonomy" id="1381693"/>
    <lineage>
        <taxon>Eukaryota</taxon>
        <taxon>Sar</taxon>
        <taxon>Alveolata</taxon>
        <taxon>Dinophyceae</taxon>
        <taxon>Suessiales</taxon>
        <taxon>Symbiodiniaceae</taxon>
        <taxon>Durusdinium</taxon>
    </lineage>
</organism>
<evidence type="ECO:0000313" key="1">
    <source>
        <dbReference type="EMBL" id="CAK9025120.1"/>
    </source>
</evidence>
<keyword evidence="2" id="KW-1185">Reference proteome</keyword>
<dbReference type="Proteomes" id="UP001642464">
    <property type="component" value="Unassembled WGS sequence"/>
</dbReference>
<reference evidence="1 2" key="1">
    <citation type="submission" date="2024-02" db="EMBL/GenBank/DDBJ databases">
        <authorList>
            <person name="Chen Y."/>
            <person name="Shah S."/>
            <person name="Dougan E. K."/>
            <person name="Thang M."/>
            <person name="Chan C."/>
        </authorList>
    </citation>
    <scope>NUCLEOTIDE SEQUENCE [LARGE SCALE GENOMIC DNA]</scope>
</reference>
<protein>
    <submittedName>
        <fullName evidence="1">Sugar phosphate/phosphate translocator</fullName>
    </submittedName>
</protein>
<evidence type="ECO:0000313" key="2">
    <source>
        <dbReference type="Proteomes" id="UP001642464"/>
    </source>
</evidence>
<comment type="caution">
    <text evidence="1">The sequence shown here is derived from an EMBL/GenBank/DDBJ whole genome shotgun (WGS) entry which is preliminary data.</text>
</comment>
<name>A0ABP0KE98_9DINO</name>
<sequence length="160" mass="17946">MQTRYLATDWNHTAGLKVLEPDLEEAKKNLKHIQKHGVLGITELYVESLCMLHLRAHGTVPSTCQCGGPGPVQGGPHHEMREVPKHNASSLSPELLERMHMLTHMDIQLYALALDFFEQDLLDASEKTGVQMVCKSSFENLWARVHQMHQQIGVPFGPSS</sequence>
<accession>A0ABP0KE98</accession>
<gene>
    <name evidence="1" type="ORF">SCF082_LOCUS16939</name>
</gene>
<proteinExistence type="predicted"/>
<dbReference type="Gene3D" id="3.40.50.300">
    <property type="entry name" value="P-loop containing nucleotide triphosphate hydrolases"/>
    <property type="match status" value="1"/>
</dbReference>